<feature type="compositionally biased region" description="Low complexity" evidence="1">
    <location>
        <begin position="212"/>
        <end position="230"/>
    </location>
</feature>
<evidence type="ECO:0000256" key="1">
    <source>
        <dbReference type="SAM" id="MobiDB-lite"/>
    </source>
</evidence>
<protein>
    <submittedName>
        <fullName evidence="2">Uncharacterized protein</fullName>
    </submittedName>
</protein>
<evidence type="ECO:0000313" key="2">
    <source>
        <dbReference type="EMBL" id="KAK4205965.1"/>
    </source>
</evidence>
<comment type="caution">
    <text evidence="2">The sequence shown here is derived from an EMBL/GenBank/DDBJ whole genome shotgun (WGS) entry which is preliminary data.</text>
</comment>
<keyword evidence="3" id="KW-1185">Reference proteome</keyword>
<evidence type="ECO:0000313" key="3">
    <source>
        <dbReference type="Proteomes" id="UP001301769"/>
    </source>
</evidence>
<dbReference type="Proteomes" id="UP001301769">
    <property type="component" value="Unassembled WGS sequence"/>
</dbReference>
<reference evidence="2" key="2">
    <citation type="submission" date="2023-05" db="EMBL/GenBank/DDBJ databases">
        <authorList>
            <consortium name="Lawrence Berkeley National Laboratory"/>
            <person name="Steindorff A."/>
            <person name="Hensen N."/>
            <person name="Bonometti L."/>
            <person name="Westerberg I."/>
            <person name="Brannstrom I.O."/>
            <person name="Guillou S."/>
            <person name="Cros-Aarteil S."/>
            <person name="Calhoun S."/>
            <person name="Haridas S."/>
            <person name="Kuo A."/>
            <person name="Mondo S."/>
            <person name="Pangilinan J."/>
            <person name="Riley R."/>
            <person name="Labutti K."/>
            <person name="Andreopoulos B."/>
            <person name="Lipzen A."/>
            <person name="Chen C."/>
            <person name="Yanf M."/>
            <person name="Daum C."/>
            <person name="Ng V."/>
            <person name="Clum A."/>
            <person name="Ohm R."/>
            <person name="Martin F."/>
            <person name="Silar P."/>
            <person name="Natvig D."/>
            <person name="Lalanne C."/>
            <person name="Gautier V."/>
            <person name="Ament-Velasquez S.L."/>
            <person name="Kruys A."/>
            <person name="Hutchinson M.I."/>
            <person name="Powell A.J."/>
            <person name="Barry K."/>
            <person name="Miller A.N."/>
            <person name="Grigoriev I.V."/>
            <person name="Debuchy R."/>
            <person name="Gladieux P."/>
            <person name="Thoren M.H."/>
            <person name="Johannesson H."/>
        </authorList>
    </citation>
    <scope>NUCLEOTIDE SEQUENCE</scope>
    <source>
        <strain evidence="2">PSN293</strain>
    </source>
</reference>
<feature type="non-terminal residue" evidence="2">
    <location>
        <position position="1"/>
    </location>
</feature>
<proteinExistence type="predicted"/>
<sequence>AINIRLTTVLKGEANLSQWKSNLIDALEALGICKYIEKSVPEPAGEDAKAKWRKERAAVRQTIREKVDQQVINLLRNNGWDYDEKDPFITYSKILKLIPEVSDSRLVSYVLEFLYKKREDYNTLQAYLEHMIQTRERLKSLKIDFSEKVECILLIKAVENVLPNEVKLWKQEIGKEEMTWSFLMNKLMQEARDEQYRVTNRTLAIRNQPDKPSATQTPATPATTTTTTSTRVRAGDRPKIVCKECKGTMPEGWKHCPNKAKNNCPKHIPGGSDLCYYCNPDKAPAFMKPKIDAWLASKGSATNNLLNNTESGLANPNAKTVTWGNTTHLNIDGTYFTNMTAEDSDYGQGFPKSPYHSF</sequence>
<accession>A0AAN6XSU4</accession>
<reference evidence="2" key="1">
    <citation type="journal article" date="2023" name="Mol. Phylogenet. Evol.">
        <title>Genome-scale phylogeny and comparative genomics of the fungal order Sordariales.</title>
        <authorList>
            <person name="Hensen N."/>
            <person name="Bonometti L."/>
            <person name="Westerberg I."/>
            <person name="Brannstrom I.O."/>
            <person name="Guillou S."/>
            <person name="Cros-Aarteil S."/>
            <person name="Calhoun S."/>
            <person name="Haridas S."/>
            <person name="Kuo A."/>
            <person name="Mondo S."/>
            <person name="Pangilinan J."/>
            <person name="Riley R."/>
            <person name="LaButti K."/>
            <person name="Andreopoulos B."/>
            <person name="Lipzen A."/>
            <person name="Chen C."/>
            <person name="Yan M."/>
            <person name="Daum C."/>
            <person name="Ng V."/>
            <person name="Clum A."/>
            <person name="Steindorff A."/>
            <person name="Ohm R.A."/>
            <person name="Martin F."/>
            <person name="Silar P."/>
            <person name="Natvig D.O."/>
            <person name="Lalanne C."/>
            <person name="Gautier V."/>
            <person name="Ament-Velasquez S.L."/>
            <person name="Kruys A."/>
            <person name="Hutchinson M.I."/>
            <person name="Powell A.J."/>
            <person name="Barry K."/>
            <person name="Miller A.N."/>
            <person name="Grigoriev I.V."/>
            <person name="Debuchy R."/>
            <person name="Gladieux P."/>
            <person name="Hiltunen Thoren M."/>
            <person name="Johannesson H."/>
        </authorList>
    </citation>
    <scope>NUCLEOTIDE SEQUENCE</scope>
    <source>
        <strain evidence="2">PSN293</strain>
    </source>
</reference>
<feature type="region of interest" description="Disordered" evidence="1">
    <location>
        <begin position="205"/>
        <end position="232"/>
    </location>
</feature>
<dbReference type="EMBL" id="MU858583">
    <property type="protein sequence ID" value="KAK4205965.1"/>
    <property type="molecule type" value="Genomic_DNA"/>
</dbReference>
<organism evidence="2 3">
    <name type="scientific">Rhypophila decipiens</name>
    <dbReference type="NCBI Taxonomy" id="261697"/>
    <lineage>
        <taxon>Eukaryota</taxon>
        <taxon>Fungi</taxon>
        <taxon>Dikarya</taxon>
        <taxon>Ascomycota</taxon>
        <taxon>Pezizomycotina</taxon>
        <taxon>Sordariomycetes</taxon>
        <taxon>Sordariomycetidae</taxon>
        <taxon>Sordariales</taxon>
        <taxon>Naviculisporaceae</taxon>
        <taxon>Rhypophila</taxon>
    </lineage>
</organism>
<gene>
    <name evidence="2" type="ORF">QBC37DRAFT_381552</name>
</gene>
<name>A0AAN6XSU4_9PEZI</name>
<dbReference type="AlphaFoldDB" id="A0AAN6XSU4"/>